<accession>A0A0K2VKY4</accession>
<organism evidence="2">
    <name type="scientific">Lepeophtheirus salmonis</name>
    <name type="common">Salmon louse</name>
    <name type="synonym">Caligus salmonis</name>
    <dbReference type="NCBI Taxonomy" id="72036"/>
    <lineage>
        <taxon>Eukaryota</taxon>
        <taxon>Metazoa</taxon>
        <taxon>Ecdysozoa</taxon>
        <taxon>Arthropoda</taxon>
        <taxon>Crustacea</taxon>
        <taxon>Multicrustacea</taxon>
        <taxon>Hexanauplia</taxon>
        <taxon>Copepoda</taxon>
        <taxon>Siphonostomatoida</taxon>
        <taxon>Caligidae</taxon>
        <taxon>Lepeophtheirus</taxon>
    </lineage>
</organism>
<feature type="signal peptide" evidence="1">
    <location>
        <begin position="1"/>
        <end position="19"/>
    </location>
</feature>
<proteinExistence type="predicted"/>
<evidence type="ECO:0000313" key="2">
    <source>
        <dbReference type="EMBL" id="CDW50975.1"/>
    </source>
</evidence>
<dbReference type="EMBL" id="HACA01033614">
    <property type="protein sequence ID" value="CDW50975.1"/>
    <property type="molecule type" value="Transcribed_RNA"/>
</dbReference>
<dbReference type="AlphaFoldDB" id="A0A0K2VKY4"/>
<reference evidence="2" key="1">
    <citation type="submission" date="2014-05" db="EMBL/GenBank/DDBJ databases">
        <authorList>
            <person name="Chronopoulou M."/>
        </authorList>
    </citation>
    <scope>NUCLEOTIDE SEQUENCE</scope>
    <source>
        <tissue evidence="2">Whole organism</tissue>
    </source>
</reference>
<keyword evidence="1" id="KW-0732">Signal</keyword>
<protein>
    <submittedName>
        <fullName evidence="2">Putative LOC100709668 [Oreochromis niloticus]</fullName>
    </submittedName>
</protein>
<feature type="non-terminal residue" evidence="2">
    <location>
        <position position="64"/>
    </location>
</feature>
<feature type="chain" id="PRO_5005489515" evidence="1">
    <location>
        <begin position="20"/>
        <end position="64"/>
    </location>
</feature>
<name>A0A0K2VKY4_LEPSM</name>
<evidence type="ECO:0000256" key="1">
    <source>
        <dbReference type="SAM" id="SignalP"/>
    </source>
</evidence>
<sequence>MHLLGLGIIIFMFADLGGSSYFSKLDFAHYYDQYALEDESKKFLVINTHWDCSRTIFSCMTLFL</sequence>